<dbReference type="AlphaFoldDB" id="A0A928KQN9"/>
<name>A0A928KQN9_9FIRM</name>
<organism evidence="2 3">
    <name type="scientific">Faecalispora sporosphaeroides</name>
    <dbReference type="NCBI Taxonomy" id="1549"/>
    <lineage>
        <taxon>Bacteria</taxon>
        <taxon>Bacillati</taxon>
        <taxon>Bacillota</taxon>
        <taxon>Clostridia</taxon>
        <taxon>Eubacteriales</taxon>
        <taxon>Oscillospiraceae</taxon>
        <taxon>Faecalispora</taxon>
    </lineage>
</organism>
<evidence type="ECO:0000313" key="3">
    <source>
        <dbReference type="Proteomes" id="UP000754750"/>
    </source>
</evidence>
<dbReference type="Pfam" id="PF12655">
    <property type="entry name" value="CDIF630_02480-like"/>
    <property type="match status" value="1"/>
</dbReference>
<feature type="compositionally biased region" description="Basic and acidic residues" evidence="1">
    <location>
        <begin position="1"/>
        <end position="13"/>
    </location>
</feature>
<comment type="caution">
    <text evidence="2">The sequence shown here is derived from an EMBL/GenBank/DDBJ whole genome shotgun (WGS) entry which is preliminary data.</text>
</comment>
<dbReference type="RefSeq" id="WP_020071796.1">
    <property type="nucleotide sequence ID" value="NZ_JBKWRC010000001.1"/>
</dbReference>
<dbReference type="Proteomes" id="UP000754750">
    <property type="component" value="Unassembled WGS sequence"/>
</dbReference>
<sequence length="72" mass="8458">MLFHRKDKEELGRSNRLNSAAKVTRPGPEREDTDKYTIPITYPDRRYSKTKAAMPSDDNVKEAKDWVDYNIK</sequence>
<reference evidence="2" key="1">
    <citation type="submission" date="2019-04" db="EMBL/GenBank/DDBJ databases">
        <title>Evolution of Biomass-Degrading Anaerobic Consortia Revealed by Metagenomics.</title>
        <authorList>
            <person name="Peng X."/>
        </authorList>
    </citation>
    <scope>NUCLEOTIDE SEQUENCE</scope>
    <source>
        <strain evidence="2">SIG551</strain>
    </source>
</reference>
<dbReference type="EMBL" id="SVNY01000002">
    <property type="protein sequence ID" value="MBE6832987.1"/>
    <property type="molecule type" value="Genomic_DNA"/>
</dbReference>
<accession>A0A928KQN9</accession>
<evidence type="ECO:0000313" key="2">
    <source>
        <dbReference type="EMBL" id="MBE6832987.1"/>
    </source>
</evidence>
<protein>
    <submittedName>
        <fullName evidence="2">DUF3787 domain-containing protein</fullName>
    </submittedName>
</protein>
<feature type="region of interest" description="Disordered" evidence="1">
    <location>
        <begin position="1"/>
        <end position="36"/>
    </location>
</feature>
<proteinExistence type="predicted"/>
<evidence type="ECO:0000256" key="1">
    <source>
        <dbReference type="SAM" id="MobiDB-lite"/>
    </source>
</evidence>
<gene>
    <name evidence="2" type="ORF">E7512_05300</name>
</gene>
<dbReference type="InterPro" id="IPR024209">
    <property type="entry name" value="CDIF630_02480-like"/>
</dbReference>